<evidence type="ECO:0000313" key="3">
    <source>
        <dbReference type="Proteomes" id="UP000818029"/>
    </source>
</evidence>
<keyword evidence="3" id="KW-1185">Reference proteome</keyword>
<accession>A0ABM2YX10</accession>
<reference evidence="3" key="1">
    <citation type="journal article" date="2020" name="Nat. Genet.">
        <title>Genomic diversifications of five Gossypium allopolyploid species and their impact on cotton improvement.</title>
        <authorList>
            <person name="Chen Z.J."/>
            <person name="Sreedasyam A."/>
            <person name="Ando A."/>
            <person name="Song Q."/>
            <person name="De Santiago L.M."/>
            <person name="Hulse-Kemp A.M."/>
            <person name="Ding M."/>
            <person name="Ye W."/>
            <person name="Kirkbride R.C."/>
            <person name="Jenkins J."/>
            <person name="Plott C."/>
            <person name="Lovell J."/>
            <person name="Lin Y.M."/>
            <person name="Vaughn R."/>
            <person name="Liu B."/>
            <person name="Simpson S."/>
            <person name="Scheffler B.E."/>
            <person name="Wen L."/>
            <person name="Saski C.A."/>
            <person name="Grover C.E."/>
            <person name="Hu G."/>
            <person name="Conover J.L."/>
            <person name="Carlson J.W."/>
            <person name="Shu S."/>
            <person name="Boston L.B."/>
            <person name="Williams M."/>
            <person name="Peterson D.G."/>
            <person name="McGee K."/>
            <person name="Jones D.C."/>
            <person name="Wendel J.F."/>
            <person name="Stelly D.M."/>
            <person name="Grimwood J."/>
            <person name="Schmutz J."/>
        </authorList>
    </citation>
    <scope>NUCLEOTIDE SEQUENCE [LARGE SCALE GENOMIC DNA]</scope>
    <source>
        <strain evidence="3">cv. TM-1</strain>
    </source>
</reference>
<dbReference type="Pfam" id="PF14223">
    <property type="entry name" value="Retrotran_gag_2"/>
    <property type="match status" value="1"/>
</dbReference>
<organism evidence="3 4">
    <name type="scientific">Gossypium hirsutum</name>
    <name type="common">Upland cotton</name>
    <name type="synonym">Gossypium mexicanum</name>
    <dbReference type="NCBI Taxonomy" id="3635"/>
    <lineage>
        <taxon>Eukaryota</taxon>
        <taxon>Viridiplantae</taxon>
        <taxon>Streptophyta</taxon>
        <taxon>Embryophyta</taxon>
        <taxon>Tracheophyta</taxon>
        <taxon>Spermatophyta</taxon>
        <taxon>Magnoliopsida</taxon>
        <taxon>eudicotyledons</taxon>
        <taxon>Gunneridae</taxon>
        <taxon>Pentapetalae</taxon>
        <taxon>rosids</taxon>
        <taxon>malvids</taxon>
        <taxon>Malvales</taxon>
        <taxon>Malvaceae</taxon>
        <taxon>Malvoideae</taxon>
        <taxon>Gossypium</taxon>
    </lineage>
</organism>
<reference evidence="4" key="2">
    <citation type="submission" date="2025-08" db="UniProtKB">
        <authorList>
            <consortium name="RefSeq"/>
        </authorList>
    </citation>
    <scope>IDENTIFICATION</scope>
</reference>
<dbReference type="Pfam" id="PF22936">
    <property type="entry name" value="Pol_BBD"/>
    <property type="match status" value="1"/>
</dbReference>
<feature type="region of interest" description="Disordered" evidence="1">
    <location>
        <begin position="64"/>
        <end position="108"/>
    </location>
</feature>
<evidence type="ECO:0000256" key="1">
    <source>
        <dbReference type="SAM" id="MobiDB-lite"/>
    </source>
</evidence>
<dbReference type="PANTHER" id="PTHR35317">
    <property type="entry name" value="OS04G0629600 PROTEIN"/>
    <property type="match status" value="1"/>
</dbReference>
<sequence length="240" mass="26665">MATVNSIRLLGKDFSDSRVVEKVITTIPERFESKISSLEDSRDLTTISLSELVNSLYALEQRRANRQEEHSEGAFQAKAKDSSSSSQKGKKPWHDKREKPRRDAGKRRSCKQLGYVEKVCKNKGKAQGQQHIQAQATEDLYAQEEHVFTVSCFASSSKVRTFVSKIRIGIGSMIEAKGRGNVVINTGSGNKVISDVLFVPDIDQNLLSVGQLVEKGYSLIFENGACVVKDTYGHELILVQ</sequence>
<dbReference type="RefSeq" id="XP_040935020.1">
    <property type="nucleotide sequence ID" value="XM_041079086.1"/>
</dbReference>
<protein>
    <recommendedName>
        <fullName evidence="2">Retrovirus-related Pol polyprotein from transposon TNT 1-94-like beta-barrel domain-containing protein</fullName>
    </recommendedName>
</protein>
<dbReference type="GeneID" id="121208449"/>
<dbReference type="Proteomes" id="UP000818029">
    <property type="component" value="Chromosome A01"/>
</dbReference>
<dbReference type="PANTHER" id="PTHR35317:SF31">
    <property type="entry name" value="DUF4219 DOMAIN-CONTAINING PROTEIN"/>
    <property type="match status" value="1"/>
</dbReference>
<evidence type="ECO:0000259" key="2">
    <source>
        <dbReference type="Pfam" id="PF22936"/>
    </source>
</evidence>
<proteinExistence type="predicted"/>
<dbReference type="InterPro" id="IPR054722">
    <property type="entry name" value="PolX-like_BBD"/>
</dbReference>
<gene>
    <name evidence="4" type="primary">LOC121208449</name>
</gene>
<feature type="domain" description="Retrovirus-related Pol polyprotein from transposon TNT 1-94-like beta-barrel" evidence="2">
    <location>
        <begin position="157"/>
        <end position="217"/>
    </location>
</feature>
<name>A0ABM2YX10_GOSHI</name>
<evidence type="ECO:0000313" key="4">
    <source>
        <dbReference type="RefSeq" id="XP_040935020.1"/>
    </source>
</evidence>